<dbReference type="GO" id="GO:0046872">
    <property type="term" value="F:metal ion binding"/>
    <property type="evidence" value="ECO:0007669"/>
    <property type="project" value="UniProtKB-KW"/>
</dbReference>
<dbReference type="AlphaFoldDB" id="A0A398CXU9"/>
<dbReference type="GO" id="GO:0016810">
    <property type="term" value="F:hydrolase activity, acting on carbon-nitrogen (but not peptide) bonds"/>
    <property type="evidence" value="ECO:0007669"/>
    <property type="project" value="InterPro"/>
</dbReference>
<dbReference type="PANTHER" id="PTHR10587:SF133">
    <property type="entry name" value="CHITIN DEACETYLASE 1-RELATED"/>
    <property type="match status" value="1"/>
</dbReference>
<keyword evidence="1" id="KW-0479">Metal-binding</keyword>
<protein>
    <submittedName>
        <fullName evidence="6">Polysaccharide deacetylase family protein</fullName>
    </submittedName>
</protein>
<feature type="signal peptide" evidence="4">
    <location>
        <begin position="1"/>
        <end position="26"/>
    </location>
</feature>
<evidence type="ECO:0000313" key="6">
    <source>
        <dbReference type="EMBL" id="RIE04617.1"/>
    </source>
</evidence>
<evidence type="ECO:0000256" key="4">
    <source>
        <dbReference type="SAM" id="SignalP"/>
    </source>
</evidence>
<dbReference type="PROSITE" id="PS51677">
    <property type="entry name" value="NODB"/>
    <property type="match status" value="1"/>
</dbReference>
<dbReference type="Proteomes" id="UP000266340">
    <property type="component" value="Unassembled WGS sequence"/>
</dbReference>
<dbReference type="PROSITE" id="PS51257">
    <property type="entry name" value="PROKAR_LIPOPROTEIN"/>
    <property type="match status" value="1"/>
</dbReference>
<reference evidence="6 7" key="1">
    <citation type="submission" date="2018-09" db="EMBL/GenBank/DDBJ databases">
        <title>Cohnella cavernae sp. nov., isolated from a karst cave.</title>
        <authorList>
            <person name="Zhu H."/>
        </authorList>
    </citation>
    <scope>NUCLEOTIDE SEQUENCE [LARGE SCALE GENOMIC DNA]</scope>
    <source>
        <strain evidence="6 7">K2E09-144</strain>
    </source>
</reference>
<keyword evidence="4" id="KW-0732">Signal</keyword>
<organism evidence="6 7">
    <name type="scientific">Cohnella faecalis</name>
    <dbReference type="NCBI Taxonomy" id="2315694"/>
    <lineage>
        <taxon>Bacteria</taxon>
        <taxon>Bacillati</taxon>
        <taxon>Bacillota</taxon>
        <taxon>Bacilli</taxon>
        <taxon>Bacillales</taxon>
        <taxon>Paenibacillaceae</taxon>
        <taxon>Cohnella</taxon>
    </lineage>
</organism>
<dbReference type="Pfam" id="PF01522">
    <property type="entry name" value="Polysacc_deac_1"/>
    <property type="match status" value="1"/>
</dbReference>
<dbReference type="SUPFAM" id="SSF88713">
    <property type="entry name" value="Glycoside hydrolase/deacetylase"/>
    <property type="match status" value="1"/>
</dbReference>
<dbReference type="InterPro" id="IPR002509">
    <property type="entry name" value="NODB_dom"/>
</dbReference>
<evidence type="ECO:0000256" key="2">
    <source>
        <dbReference type="ARBA" id="ARBA00022801"/>
    </source>
</evidence>
<dbReference type="InterPro" id="IPR011330">
    <property type="entry name" value="Glyco_hydro/deAcase_b/a-brl"/>
</dbReference>
<proteinExistence type="predicted"/>
<dbReference type="GO" id="GO:0005975">
    <property type="term" value="P:carbohydrate metabolic process"/>
    <property type="evidence" value="ECO:0007669"/>
    <property type="project" value="InterPro"/>
</dbReference>
<feature type="chain" id="PRO_5038514833" evidence="4">
    <location>
        <begin position="27"/>
        <end position="294"/>
    </location>
</feature>
<keyword evidence="2" id="KW-0378">Hydrolase</keyword>
<evidence type="ECO:0000256" key="3">
    <source>
        <dbReference type="SAM" id="MobiDB-lite"/>
    </source>
</evidence>
<dbReference type="Gene3D" id="3.20.20.370">
    <property type="entry name" value="Glycoside hydrolase/deacetylase"/>
    <property type="match status" value="1"/>
</dbReference>
<feature type="domain" description="NodB homology" evidence="5">
    <location>
        <begin position="101"/>
        <end position="284"/>
    </location>
</feature>
<accession>A0A398CXU9</accession>
<evidence type="ECO:0000256" key="1">
    <source>
        <dbReference type="ARBA" id="ARBA00022723"/>
    </source>
</evidence>
<dbReference type="RefSeq" id="WP_119147817.1">
    <property type="nucleotide sequence ID" value="NZ_JBHSOV010000005.1"/>
</dbReference>
<dbReference type="EMBL" id="QXJM01000023">
    <property type="protein sequence ID" value="RIE04617.1"/>
    <property type="molecule type" value="Genomic_DNA"/>
</dbReference>
<dbReference type="CDD" id="cd10917">
    <property type="entry name" value="CE4_NodB_like_6s_7s"/>
    <property type="match status" value="1"/>
</dbReference>
<dbReference type="InterPro" id="IPR050248">
    <property type="entry name" value="Polysacc_deacetylase_ArnD"/>
</dbReference>
<name>A0A398CXU9_9BACL</name>
<sequence length="294" mass="31643">MTRTLLAVSAAALALALAACSQGDNANAPAASPSSAASPSATPSTSAEPGPSPGSTVSAEPSAPASESPSSSPSEAQPALVYKMNKVYSIVPIDKAKTNAKVVLLTFDDGPKDKETLDPLLDALDKHQAKAIFFVNGYRAKAKPELLKEIDERGQTIGNHSWDHIKLGKEKPDKIRKQIEDVQKLVREITGKTPVFFRPPHASANSDVHAIAKENGLLFMTWSNGSLDWDMAKIKEDKRPQAIVDNVLEQLRNGSNILMHELPWTAKGLDRLLTELEAKGYSFVDPAAIDVKME</sequence>
<feature type="region of interest" description="Disordered" evidence="3">
    <location>
        <begin position="24"/>
        <end position="76"/>
    </location>
</feature>
<dbReference type="PANTHER" id="PTHR10587">
    <property type="entry name" value="GLYCOSYL TRANSFERASE-RELATED"/>
    <property type="match status" value="1"/>
</dbReference>
<dbReference type="GO" id="GO:0016020">
    <property type="term" value="C:membrane"/>
    <property type="evidence" value="ECO:0007669"/>
    <property type="project" value="TreeGrafter"/>
</dbReference>
<evidence type="ECO:0000313" key="7">
    <source>
        <dbReference type="Proteomes" id="UP000266340"/>
    </source>
</evidence>
<gene>
    <name evidence="6" type="ORF">D3H35_03745</name>
</gene>
<comment type="caution">
    <text evidence="6">The sequence shown here is derived from an EMBL/GenBank/DDBJ whole genome shotgun (WGS) entry which is preliminary data.</text>
</comment>
<feature type="compositionally biased region" description="Low complexity" evidence="3">
    <location>
        <begin position="28"/>
        <end position="76"/>
    </location>
</feature>
<keyword evidence="7" id="KW-1185">Reference proteome</keyword>
<dbReference type="OrthoDB" id="9806342at2"/>
<evidence type="ECO:0000259" key="5">
    <source>
        <dbReference type="PROSITE" id="PS51677"/>
    </source>
</evidence>